<sequence length="129" mass="14069">MTVRYEINMESRSFLAVKLTATRTSGTPRGARSAKARWRGITSRILLGPPTNLEHLVNPAMDRRTADEHAFIISYSFNLVVRQQNHIELNPFRPVKLPTSPRSLAAATAAAAAAAATAARIDLLGFDSP</sequence>
<dbReference type="AlphaFoldDB" id="A0A4S2KJL1"/>
<proteinExistence type="predicted"/>
<dbReference type="EMBL" id="QBLH01002167">
    <property type="protein sequence ID" value="TGZ49336.1"/>
    <property type="molecule type" value="Genomic_DNA"/>
</dbReference>
<evidence type="ECO:0000313" key="2">
    <source>
        <dbReference type="Proteomes" id="UP000310200"/>
    </source>
</evidence>
<protein>
    <submittedName>
        <fullName evidence="1">Uncharacterized protein</fullName>
    </submittedName>
</protein>
<comment type="caution">
    <text evidence="1">The sequence shown here is derived from an EMBL/GenBank/DDBJ whole genome shotgun (WGS) entry which is preliminary data.</text>
</comment>
<organism evidence="1 2">
    <name type="scientific">Temnothorax longispinosus</name>
    <dbReference type="NCBI Taxonomy" id="300112"/>
    <lineage>
        <taxon>Eukaryota</taxon>
        <taxon>Metazoa</taxon>
        <taxon>Ecdysozoa</taxon>
        <taxon>Arthropoda</taxon>
        <taxon>Hexapoda</taxon>
        <taxon>Insecta</taxon>
        <taxon>Pterygota</taxon>
        <taxon>Neoptera</taxon>
        <taxon>Endopterygota</taxon>
        <taxon>Hymenoptera</taxon>
        <taxon>Apocrita</taxon>
        <taxon>Aculeata</taxon>
        <taxon>Formicoidea</taxon>
        <taxon>Formicidae</taxon>
        <taxon>Myrmicinae</taxon>
        <taxon>Temnothorax</taxon>
    </lineage>
</organism>
<keyword evidence="2" id="KW-1185">Reference proteome</keyword>
<accession>A0A4S2KJL1</accession>
<dbReference type="Proteomes" id="UP000310200">
    <property type="component" value="Unassembled WGS sequence"/>
</dbReference>
<reference evidence="1 2" key="1">
    <citation type="journal article" date="2019" name="Philos. Trans. R. Soc. Lond., B, Biol. Sci.">
        <title>Ant behaviour and brain gene expression of defending hosts depend on the ecological success of the intruding social parasite.</title>
        <authorList>
            <person name="Kaur R."/>
            <person name="Stoldt M."/>
            <person name="Jongepier E."/>
            <person name="Feldmeyer B."/>
            <person name="Menzel F."/>
            <person name="Bornberg-Bauer E."/>
            <person name="Foitzik S."/>
        </authorList>
    </citation>
    <scope>NUCLEOTIDE SEQUENCE [LARGE SCALE GENOMIC DNA]</scope>
    <source>
        <tissue evidence="1">Whole body</tissue>
    </source>
</reference>
<gene>
    <name evidence="1" type="ORF">DBV15_03099</name>
</gene>
<evidence type="ECO:0000313" key="1">
    <source>
        <dbReference type="EMBL" id="TGZ49336.1"/>
    </source>
</evidence>
<name>A0A4S2KJL1_9HYME</name>